<dbReference type="PANTHER" id="PTHR10760:SF2">
    <property type="entry name" value="LD13476P-RELATED"/>
    <property type="match status" value="1"/>
</dbReference>
<keyword evidence="2" id="KW-0732">Signal</keyword>
<comment type="caution">
    <text evidence="4">The sequence shown here is derived from an EMBL/GenBank/DDBJ whole genome shotgun (WGS) entry which is preliminary data.</text>
</comment>
<dbReference type="PROSITE" id="PS50127">
    <property type="entry name" value="UBC_2"/>
    <property type="match status" value="1"/>
</dbReference>
<protein>
    <recommendedName>
        <fullName evidence="3">UBC core domain-containing protein</fullName>
    </recommendedName>
</protein>
<keyword evidence="5" id="KW-1185">Reference proteome</keyword>
<dbReference type="SMART" id="SM00382">
    <property type="entry name" value="AAA"/>
    <property type="match status" value="1"/>
</dbReference>
<dbReference type="GO" id="GO:0005788">
    <property type="term" value="C:endoplasmic reticulum lumen"/>
    <property type="evidence" value="ECO:0007669"/>
    <property type="project" value="TreeGrafter"/>
</dbReference>
<dbReference type="Proteomes" id="UP000245119">
    <property type="component" value="Linkage Group LG3"/>
</dbReference>
<dbReference type="PANTHER" id="PTHR10760">
    <property type="entry name" value="TORSIN"/>
    <property type="match status" value="1"/>
</dbReference>
<dbReference type="Gene3D" id="3.10.110.10">
    <property type="entry name" value="Ubiquitin Conjugating Enzyme"/>
    <property type="match status" value="1"/>
</dbReference>
<dbReference type="InterPro" id="IPR049337">
    <property type="entry name" value="TOR1A_C"/>
</dbReference>
<dbReference type="SUPFAM" id="SSF52540">
    <property type="entry name" value="P-loop containing nucleoside triphosphate hydrolases"/>
    <property type="match status" value="1"/>
</dbReference>
<dbReference type="OrthoDB" id="19623at2759"/>
<accession>A0A2T7PMS5</accession>
<dbReference type="GO" id="GO:0005635">
    <property type="term" value="C:nuclear envelope"/>
    <property type="evidence" value="ECO:0007669"/>
    <property type="project" value="TreeGrafter"/>
</dbReference>
<evidence type="ECO:0000256" key="1">
    <source>
        <dbReference type="ARBA" id="ARBA00006235"/>
    </source>
</evidence>
<dbReference type="InterPro" id="IPR003593">
    <property type="entry name" value="AAA+_ATPase"/>
</dbReference>
<dbReference type="InterPro" id="IPR001270">
    <property type="entry name" value="ClpA/B"/>
</dbReference>
<comment type="similarity">
    <text evidence="1">Belongs to the ClpA/ClpB family. Torsin subfamily.</text>
</comment>
<sequence>MTLRTVLLSLQALLAAAEPDDPQDAVVAQQYKEHPEIFRRTALHWTSVFAKGPKKDKELEDKVASLKNMGFEECCSERWIIHNVTGLRANLEQKLYGQHLVGKVVANHIQAHVRNKNPHKALALSFHGSTGTGKNHVSRIIAEALYKKGLHSKNVHLISSTKEFPHQEMLPLYKDRLRDMIEKQVKICAQSLFIFDEIDKMPSGLIDTVKPYLDYHEHLNGVNYRQAIFLFLSNAGSNAIIKHSLDHFREGKRREEIQLVDMENILAKAVINTDTKGGLWHSELIAKHLITAFIPFLPLTRKHVQDCVRDVLVTKGCYRRPKEVSQYTVDNVLKELTFNSGEEQLFSVTGCKRVAEKVDFVMLDSCKVEL</sequence>
<dbReference type="EMBL" id="PZQS01000003">
    <property type="protein sequence ID" value="PVD34714.1"/>
    <property type="molecule type" value="Genomic_DNA"/>
</dbReference>
<evidence type="ECO:0000313" key="4">
    <source>
        <dbReference type="EMBL" id="PVD34714.1"/>
    </source>
</evidence>
<dbReference type="PRINTS" id="PR00300">
    <property type="entry name" value="CLPPROTEASEA"/>
</dbReference>
<dbReference type="GO" id="GO:0016887">
    <property type="term" value="F:ATP hydrolysis activity"/>
    <property type="evidence" value="ECO:0007669"/>
    <property type="project" value="InterPro"/>
</dbReference>
<dbReference type="InterPro" id="IPR027417">
    <property type="entry name" value="P-loop_NTPase"/>
</dbReference>
<proteinExistence type="inferred from homology"/>
<dbReference type="Gene3D" id="3.40.50.300">
    <property type="entry name" value="P-loop containing nucleotide triphosphate hydrolases"/>
    <property type="match status" value="1"/>
</dbReference>
<evidence type="ECO:0000313" key="5">
    <source>
        <dbReference type="Proteomes" id="UP000245119"/>
    </source>
</evidence>
<feature type="signal peptide" evidence="2">
    <location>
        <begin position="1"/>
        <end position="17"/>
    </location>
</feature>
<dbReference type="InterPro" id="IPR010448">
    <property type="entry name" value="Torsin"/>
</dbReference>
<dbReference type="SUPFAM" id="SSF54495">
    <property type="entry name" value="UBC-like"/>
    <property type="match status" value="1"/>
</dbReference>
<dbReference type="STRING" id="400727.A0A2T7PMS5"/>
<dbReference type="Pfam" id="PF06309">
    <property type="entry name" value="Torsin"/>
    <property type="match status" value="1"/>
</dbReference>
<dbReference type="AlphaFoldDB" id="A0A2T7PMS5"/>
<organism evidence="4 5">
    <name type="scientific">Pomacea canaliculata</name>
    <name type="common">Golden apple snail</name>
    <dbReference type="NCBI Taxonomy" id="400727"/>
    <lineage>
        <taxon>Eukaryota</taxon>
        <taxon>Metazoa</taxon>
        <taxon>Spiralia</taxon>
        <taxon>Lophotrochozoa</taxon>
        <taxon>Mollusca</taxon>
        <taxon>Gastropoda</taxon>
        <taxon>Caenogastropoda</taxon>
        <taxon>Architaenioglossa</taxon>
        <taxon>Ampullarioidea</taxon>
        <taxon>Ampullariidae</taxon>
        <taxon>Pomacea</taxon>
    </lineage>
</organism>
<dbReference type="Pfam" id="PF21376">
    <property type="entry name" value="TOR1A_C"/>
    <property type="match status" value="1"/>
</dbReference>
<dbReference type="InterPro" id="IPR000608">
    <property type="entry name" value="UBC"/>
</dbReference>
<feature type="chain" id="PRO_5015570191" description="UBC core domain-containing protein" evidence="2">
    <location>
        <begin position="18"/>
        <end position="370"/>
    </location>
</feature>
<dbReference type="FunFam" id="3.40.50.300:FF:002370">
    <property type="entry name" value="Torsin family 3, member A"/>
    <property type="match status" value="1"/>
</dbReference>
<dbReference type="InterPro" id="IPR016135">
    <property type="entry name" value="UBQ-conjugating_enzyme/RWD"/>
</dbReference>
<gene>
    <name evidence="4" type="ORF">C0Q70_05991</name>
</gene>
<name>A0A2T7PMS5_POMCA</name>
<feature type="domain" description="UBC core" evidence="3">
    <location>
        <begin position="1"/>
        <end position="51"/>
    </location>
</feature>
<dbReference type="GO" id="GO:0005524">
    <property type="term" value="F:ATP binding"/>
    <property type="evidence" value="ECO:0007669"/>
    <property type="project" value="InterPro"/>
</dbReference>
<evidence type="ECO:0000259" key="3">
    <source>
        <dbReference type="PROSITE" id="PS50127"/>
    </source>
</evidence>
<evidence type="ECO:0000256" key="2">
    <source>
        <dbReference type="SAM" id="SignalP"/>
    </source>
</evidence>
<reference evidence="4 5" key="1">
    <citation type="submission" date="2018-04" db="EMBL/GenBank/DDBJ databases">
        <title>The genome of golden apple snail Pomacea canaliculata provides insight into stress tolerance and invasive adaptation.</title>
        <authorList>
            <person name="Liu C."/>
            <person name="Liu B."/>
            <person name="Ren Y."/>
            <person name="Zhang Y."/>
            <person name="Wang H."/>
            <person name="Li S."/>
            <person name="Jiang F."/>
            <person name="Yin L."/>
            <person name="Zhang G."/>
            <person name="Qian W."/>
            <person name="Fan W."/>
        </authorList>
    </citation>
    <scope>NUCLEOTIDE SEQUENCE [LARGE SCALE GENOMIC DNA]</scope>
    <source>
        <strain evidence="4">SZHN2017</strain>
        <tissue evidence="4">Muscle</tissue>
    </source>
</reference>